<evidence type="ECO:0000256" key="5">
    <source>
        <dbReference type="ARBA" id="ARBA00022989"/>
    </source>
</evidence>
<dbReference type="GO" id="GO:0005886">
    <property type="term" value="C:plasma membrane"/>
    <property type="evidence" value="ECO:0007669"/>
    <property type="project" value="TreeGrafter"/>
</dbReference>
<name>A0AAN8JLN9_PATCE</name>
<evidence type="ECO:0000256" key="12">
    <source>
        <dbReference type="SAM" id="Phobius"/>
    </source>
</evidence>
<evidence type="ECO:0000256" key="4">
    <source>
        <dbReference type="ARBA" id="ARBA00022692"/>
    </source>
</evidence>
<evidence type="ECO:0000256" key="2">
    <source>
        <dbReference type="ARBA" id="ARBA00022448"/>
    </source>
</evidence>
<evidence type="ECO:0000256" key="9">
    <source>
        <dbReference type="ARBA" id="ARBA00023201"/>
    </source>
</evidence>
<dbReference type="PANTHER" id="PTHR11690:SF300">
    <property type="entry name" value="PICKPOCKET PROTEIN 19"/>
    <property type="match status" value="1"/>
</dbReference>
<keyword evidence="3 11" id="KW-0894">Sodium channel</keyword>
<dbReference type="GO" id="GO:0015280">
    <property type="term" value="F:ligand-gated sodium channel activity"/>
    <property type="evidence" value="ECO:0007669"/>
    <property type="project" value="TreeGrafter"/>
</dbReference>
<dbReference type="EMBL" id="JAZGQO010000008">
    <property type="protein sequence ID" value="KAK6180212.1"/>
    <property type="molecule type" value="Genomic_DNA"/>
</dbReference>
<feature type="transmembrane region" description="Helical" evidence="12">
    <location>
        <begin position="39"/>
        <end position="60"/>
    </location>
</feature>
<evidence type="ECO:0000256" key="3">
    <source>
        <dbReference type="ARBA" id="ARBA00022461"/>
    </source>
</evidence>
<dbReference type="PRINTS" id="PR01078">
    <property type="entry name" value="AMINACHANNEL"/>
</dbReference>
<dbReference type="Pfam" id="PF00858">
    <property type="entry name" value="ASC"/>
    <property type="match status" value="1"/>
</dbReference>
<keyword evidence="5 12" id="KW-1133">Transmembrane helix</keyword>
<keyword evidence="10 11" id="KW-0407">Ion channel</keyword>
<keyword evidence="8 12" id="KW-0472">Membrane</keyword>
<reference evidence="13 14" key="1">
    <citation type="submission" date="2024-01" db="EMBL/GenBank/DDBJ databases">
        <title>The genome of the rayed Mediterranean limpet Patella caerulea (Linnaeus, 1758).</title>
        <authorList>
            <person name="Anh-Thu Weber A."/>
            <person name="Halstead-Nussloch G."/>
        </authorList>
    </citation>
    <scope>NUCLEOTIDE SEQUENCE [LARGE SCALE GENOMIC DNA]</scope>
    <source>
        <strain evidence="13">AATW-2023a</strain>
        <tissue evidence="13">Whole specimen</tissue>
    </source>
</reference>
<sequence length="482" mass="55740">MSGFRHRLSSTWGEFLNETSLHGCKNIVAKQNGPVKRTLWFLCFGIMVGTLTYTTCTFYMKYVEYDFKTKTSVRYHPRLEFPAITICNLHPLDVNDFNKSNSIDRKNHNESDPLLLDGENFDKLNPLLLEYFEQWLSNPSTLNASDSKWQVFRPKVSDMIKLGFRLGDMILKVFRNEQLLLNMESQFSVNFRGPAEKCFTFNGRYFNETHYHDPLMFHANDKIAFILDTKQDRYAFSSLTAGVRLILHRPEEPFHALSPTIRLSPGYYHQIKVSERRYKYLSSPYNSYQNQDCLHVDMPRKGSGEYRPPYSHASCVIQCLTNHTQSLCGCIIESLHYDNSSVFCTVAERHFCALDIWRSYFENGSSDFSDCKKPCLEIKYDYELSSVLFRPRKLSSFITDFNSIIYVKISFKDTAVTTTSHEPEFDFGDIISQLGGYMGFCVGASVLTLVELIQAALESLKAVRLHRYLLVKIPKELKPNPV</sequence>
<dbReference type="AlphaFoldDB" id="A0AAN8JLN9"/>
<evidence type="ECO:0000256" key="1">
    <source>
        <dbReference type="ARBA" id="ARBA00004141"/>
    </source>
</evidence>
<dbReference type="Gene3D" id="1.10.287.820">
    <property type="entry name" value="Acid-sensing ion channel domain"/>
    <property type="match status" value="1"/>
</dbReference>
<keyword evidence="14" id="KW-1185">Reference proteome</keyword>
<evidence type="ECO:0000256" key="10">
    <source>
        <dbReference type="ARBA" id="ARBA00023303"/>
    </source>
</evidence>
<keyword evidence="9 11" id="KW-0739">Sodium transport</keyword>
<evidence type="ECO:0000256" key="8">
    <source>
        <dbReference type="ARBA" id="ARBA00023136"/>
    </source>
</evidence>
<evidence type="ECO:0000313" key="13">
    <source>
        <dbReference type="EMBL" id="KAK6180212.1"/>
    </source>
</evidence>
<dbReference type="InterPro" id="IPR001873">
    <property type="entry name" value="ENaC"/>
</dbReference>
<dbReference type="Gene3D" id="1.10.287.770">
    <property type="entry name" value="YojJ-like"/>
    <property type="match status" value="1"/>
</dbReference>
<keyword evidence="7 11" id="KW-0406">Ion transport</keyword>
<protein>
    <submittedName>
        <fullName evidence="13">Uncharacterized protein</fullName>
    </submittedName>
</protein>
<organism evidence="13 14">
    <name type="scientific">Patella caerulea</name>
    <name type="common">Rayed Mediterranean limpet</name>
    <dbReference type="NCBI Taxonomy" id="87958"/>
    <lineage>
        <taxon>Eukaryota</taxon>
        <taxon>Metazoa</taxon>
        <taxon>Spiralia</taxon>
        <taxon>Lophotrochozoa</taxon>
        <taxon>Mollusca</taxon>
        <taxon>Gastropoda</taxon>
        <taxon>Patellogastropoda</taxon>
        <taxon>Patelloidea</taxon>
        <taxon>Patellidae</taxon>
        <taxon>Patella</taxon>
    </lineage>
</organism>
<keyword evidence="4 11" id="KW-0812">Transmembrane</keyword>
<gene>
    <name evidence="13" type="ORF">SNE40_012404</name>
</gene>
<evidence type="ECO:0000256" key="6">
    <source>
        <dbReference type="ARBA" id="ARBA00023053"/>
    </source>
</evidence>
<evidence type="ECO:0000256" key="7">
    <source>
        <dbReference type="ARBA" id="ARBA00023065"/>
    </source>
</evidence>
<keyword evidence="6" id="KW-0915">Sodium</keyword>
<dbReference type="PANTHER" id="PTHR11690">
    <property type="entry name" value="AMILORIDE-SENSITIVE SODIUM CHANNEL-RELATED"/>
    <property type="match status" value="1"/>
</dbReference>
<dbReference type="Proteomes" id="UP001347796">
    <property type="component" value="Unassembled WGS sequence"/>
</dbReference>
<proteinExistence type="inferred from homology"/>
<evidence type="ECO:0000256" key="11">
    <source>
        <dbReference type="RuleBase" id="RU000679"/>
    </source>
</evidence>
<keyword evidence="2 11" id="KW-0813">Transport</keyword>
<comment type="caution">
    <text evidence="13">The sequence shown here is derived from an EMBL/GenBank/DDBJ whole genome shotgun (WGS) entry which is preliminary data.</text>
</comment>
<comment type="similarity">
    <text evidence="11">Belongs to the amiloride-sensitive sodium channel (TC 1.A.6) family.</text>
</comment>
<evidence type="ECO:0000313" key="14">
    <source>
        <dbReference type="Proteomes" id="UP001347796"/>
    </source>
</evidence>
<comment type="subcellular location">
    <subcellularLocation>
        <location evidence="1">Membrane</location>
        <topology evidence="1">Multi-pass membrane protein</topology>
    </subcellularLocation>
</comment>
<accession>A0AAN8JLN9</accession>